<dbReference type="Proteomes" id="UP000546806">
    <property type="component" value="Unassembled WGS sequence"/>
</dbReference>
<accession>A0A842EUT1</accession>
<dbReference type="EMBL" id="JAARWW010000005">
    <property type="protein sequence ID" value="MBC2004454.1"/>
    <property type="molecule type" value="Genomic_DNA"/>
</dbReference>
<dbReference type="Gene3D" id="3.10.450.40">
    <property type="match status" value="1"/>
</dbReference>
<dbReference type="RefSeq" id="WP_185361371.1">
    <property type="nucleotide sequence ID" value="NZ_JAAROO010000001.1"/>
</dbReference>
<dbReference type="InterPro" id="IPR020288">
    <property type="entry name" value="Sheath_initiator"/>
</dbReference>
<evidence type="ECO:0000313" key="1">
    <source>
        <dbReference type="EMBL" id="MBC2004454.1"/>
    </source>
</evidence>
<dbReference type="EMBL" id="JAARZA010000008">
    <property type="protein sequence ID" value="MBC2241807.1"/>
    <property type="molecule type" value="Genomic_DNA"/>
</dbReference>
<organism evidence="2 4">
    <name type="scientific">Listeria booriae</name>
    <dbReference type="NCBI Taxonomy" id="1552123"/>
    <lineage>
        <taxon>Bacteria</taxon>
        <taxon>Bacillati</taxon>
        <taxon>Bacillota</taxon>
        <taxon>Bacilli</taxon>
        <taxon>Bacillales</taxon>
        <taxon>Listeriaceae</taxon>
        <taxon>Listeria</taxon>
    </lineage>
</organism>
<evidence type="ECO:0000313" key="4">
    <source>
        <dbReference type="Proteomes" id="UP000553016"/>
    </source>
</evidence>
<evidence type="ECO:0000313" key="3">
    <source>
        <dbReference type="Proteomes" id="UP000546806"/>
    </source>
</evidence>
<gene>
    <name evidence="1" type="ORF">HCA78_11790</name>
    <name evidence="2" type="ORF">HCB35_15125</name>
</gene>
<protein>
    <submittedName>
        <fullName evidence="2">DUF2634 domain-containing protein</fullName>
    </submittedName>
</protein>
<name>A0A842EUT1_9LIST</name>
<sequence>MIQLADATPEVGIEALDTDIIFPSKTYEIDFENNKLTGRMIDGLEALRQFVVLALRTSRFSYESYSADFGSELADLIADKEATDALIEMEIPRLIEEALIYDERVESVSDFVIEKNDDSYVVSFTVNSSEGVLNIQEVIN</sequence>
<evidence type="ECO:0000313" key="2">
    <source>
        <dbReference type="EMBL" id="MBC2241807.1"/>
    </source>
</evidence>
<reference evidence="3 4" key="1">
    <citation type="submission" date="2020-03" db="EMBL/GenBank/DDBJ databases">
        <title>Soil Listeria distribution.</title>
        <authorList>
            <person name="Liao J."/>
            <person name="Wiedmann M."/>
        </authorList>
    </citation>
    <scope>NUCLEOTIDE SEQUENCE [LARGE SCALE GENOMIC DNA]</scope>
    <source>
        <strain evidence="2 4">FSL L7-0149</strain>
        <strain evidence="1 3">FSL L7-0435</strain>
    </source>
</reference>
<comment type="caution">
    <text evidence="2">The sequence shown here is derived from an EMBL/GenBank/DDBJ whole genome shotgun (WGS) entry which is preliminary data.</text>
</comment>
<dbReference type="SUPFAM" id="SSF160719">
    <property type="entry name" value="gpW/gp25-like"/>
    <property type="match status" value="1"/>
</dbReference>
<proteinExistence type="predicted"/>
<dbReference type="Proteomes" id="UP000553016">
    <property type="component" value="Unassembled WGS sequence"/>
</dbReference>
<dbReference type="Pfam" id="PF10934">
    <property type="entry name" value="Sheath_initiator"/>
    <property type="match status" value="1"/>
</dbReference>
<dbReference type="AlphaFoldDB" id="A0A842EUT1"/>